<keyword evidence="4 5" id="KW-0269">Exonuclease</keyword>
<dbReference type="EMBL" id="BONY01000084">
    <property type="protein sequence ID" value="GIH10084.1"/>
    <property type="molecule type" value="Genomic_DNA"/>
</dbReference>
<evidence type="ECO:0000256" key="1">
    <source>
        <dbReference type="ARBA" id="ARBA00022490"/>
    </source>
</evidence>
<dbReference type="PANTHER" id="PTHR30008:SF0">
    <property type="entry name" value="EXODEOXYRIBONUCLEASE 7 LARGE SUBUNIT"/>
    <property type="match status" value="1"/>
</dbReference>
<evidence type="ECO:0000256" key="5">
    <source>
        <dbReference type="HAMAP-Rule" id="MF_00378"/>
    </source>
</evidence>
<comment type="subunit">
    <text evidence="5">Heterooligomer composed of large and small subunits.</text>
</comment>
<dbReference type="GO" id="GO:0003676">
    <property type="term" value="F:nucleic acid binding"/>
    <property type="evidence" value="ECO:0007669"/>
    <property type="project" value="InterPro"/>
</dbReference>
<comment type="catalytic activity">
    <reaction evidence="5 6">
        <text>Exonucleolytic cleavage in either 5'- to 3'- or 3'- to 5'-direction to yield nucleoside 5'-phosphates.</text>
        <dbReference type="EC" id="3.1.11.6"/>
    </reaction>
</comment>
<dbReference type="EC" id="3.1.11.6" evidence="5"/>
<keyword evidence="10" id="KW-1185">Reference proteome</keyword>
<evidence type="ECO:0000256" key="4">
    <source>
        <dbReference type="ARBA" id="ARBA00022839"/>
    </source>
</evidence>
<gene>
    <name evidence="5 9" type="primary">xseA</name>
    <name evidence="9" type="ORF">Rhe02_81510</name>
</gene>
<feature type="domain" description="Exonuclease VII large subunit C-terminal" evidence="7">
    <location>
        <begin position="126"/>
        <end position="343"/>
    </location>
</feature>
<protein>
    <recommendedName>
        <fullName evidence="5">Exodeoxyribonuclease 7 large subunit</fullName>
        <ecNumber evidence="5">3.1.11.6</ecNumber>
    </recommendedName>
    <alternativeName>
        <fullName evidence="5">Exodeoxyribonuclease VII large subunit</fullName>
        <shortName evidence="5">Exonuclease VII large subunit</shortName>
    </alternativeName>
</protein>
<dbReference type="HAMAP" id="MF_00378">
    <property type="entry name" value="Exonuc_7_L"/>
    <property type="match status" value="1"/>
</dbReference>
<dbReference type="InterPro" id="IPR020579">
    <property type="entry name" value="Exonuc_VII_lsu_C"/>
</dbReference>
<proteinExistence type="inferred from homology"/>
<evidence type="ECO:0000256" key="2">
    <source>
        <dbReference type="ARBA" id="ARBA00022722"/>
    </source>
</evidence>
<keyword evidence="2 5" id="KW-0540">Nuclease</keyword>
<dbReference type="InterPro" id="IPR003753">
    <property type="entry name" value="Exonuc_VII_L"/>
</dbReference>
<comment type="subcellular location">
    <subcellularLocation>
        <location evidence="5 6">Cytoplasm</location>
    </subcellularLocation>
</comment>
<keyword evidence="3 5" id="KW-0378">Hydrolase</keyword>
<accession>A0A8J3QI16</accession>
<dbReference type="PANTHER" id="PTHR30008">
    <property type="entry name" value="EXODEOXYRIBONUCLEASE 7 LARGE SUBUNIT"/>
    <property type="match status" value="1"/>
</dbReference>
<dbReference type="Proteomes" id="UP000612899">
    <property type="component" value="Unassembled WGS sequence"/>
</dbReference>
<evidence type="ECO:0000256" key="6">
    <source>
        <dbReference type="RuleBase" id="RU004355"/>
    </source>
</evidence>
<keyword evidence="1 5" id="KW-0963">Cytoplasm</keyword>
<organism evidence="9 10">
    <name type="scientific">Rhizocola hellebori</name>
    <dbReference type="NCBI Taxonomy" id="1392758"/>
    <lineage>
        <taxon>Bacteria</taxon>
        <taxon>Bacillati</taxon>
        <taxon>Actinomycetota</taxon>
        <taxon>Actinomycetes</taxon>
        <taxon>Micromonosporales</taxon>
        <taxon>Micromonosporaceae</taxon>
        <taxon>Rhizocola</taxon>
    </lineage>
</organism>
<dbReference type="AlphaFoldDB" id="A0A8J3QI16"/>
<dbReference type="Pfam" id="PF13742">
    <property type="entry name" value="tRNA_anti_2"/>
    <property type="match status" value="1"/>
</dbReference>
<feature type="domain" description="OB-fold nucleic acid binding" evidence="8">
    <location>
        <begin position="9"/>
        <end position="103"/>
    </location>
</feature>
<reference evidence="9" key="1">
    <citation type="submission" date="2021-01" db="EMBL/GenBank/DDBJ databases">
        <title>Whole genome shotgun sequence of Rhizocola hellebori NBRC 109834.</title>
        <authorList>
            <person name="Komaki H."/>
            <person name="Tamura T."/>
        </authorList>
    </citation>
    <scope>NUCLEOTIDE SEQUENCE</scope>
    <source>
        <strain evidence="9">NBRC 109834</strain>
    </source>
</reference>
<sequence length="399" mass="44139">MSSPEQPWPVRVVSQKISAWIGKLGWVWLDGQVAQLSRRPGAATVFLTLRDPSADLSLTVTVSRDVLDSGAPLLEEGARVVVHAKPEWFAQRGTLSLRADEIRQVGLGELLARLEQLKKLLQAEGLFDPRRKRRPPFLPRRIGLITARASAAERDVLTNAQRRWPAVDFRVLNVTVQGPTAVPSIVGALQVLDADETIDVIILARGGGSVEDLLPFSDEALCRAVFACRTPVISAIGHEPDTPLVDWVADVRASTPTDAAKRVVPDLAEEMRLIAQARQRVTQAVRHRIDREQQRLDSFRSRPALAKPQALIDRLETDLDQSVDRIRRSIDHRLSRADSELQHTLARLRALSPAATLSRGYAIVQKADGHVLRKSDEARKGETLRLRLAEGELTAKVTA</sequence>
<evidence type="ECO:0000313" key="10">
    <source>
        <dbReference type="Proteomes" id="UP000612899"/>
    </source>
</evidence>
<evidence type="ECO:0000256" key="3">
    <source>
        <dbReference type="ARBA" id="ARBA00022801"/>
    </source>
</evidence>
<evidence type="ECO:0000313" key="9">
    <source>
        <dbReference type="EMBL" id="GIH10084.1"/>
    </source>
</evidence>
<name>A0A8J3QI16_9ACTN</name>
<evidence type="ECO:0000259" key="8">
    <source>
        <dbReference type="Pfam" id="PF13742"/>
    </source>
</evidence>
<comment type="function">
    <text evidence="5">Bidirectionally degrades single-stranded DNA into large acid-insoluble oligonucleotides, which are then degraded further into small acid-soluble oligonucleotides.</text>
</comment>
<dbReference type="RefSeq" id="WP_203913805.1">
    <property type="nucleotide sequence ID" value="NZ_BONY01000084.1"/>
</dbReference>
<dbReference type="GO" id="GO:0008855">
    <property type="term" value="F:exodeoxyribonuclease VII activity"/>
    <property type="evidence" value="ECO:0007669"/>
    <property type="project" value="UniProtKB-UniRule"/>
</dbReference>
<dbReference type="NCBIfam" id="TIGR00237">
    <property type="entry name" value="xseA"/>
    <property type="match status" value="1"/>
</dbReference>
<dbReference type="GO" id="GO:0009318">
    <property type="term" value="C:exodeoxyribonuclease VII complex"/>
    <property type="evidence" value="ECO:0007669"/>
    <property type="project" value="UniProtKB-UniRule"/>
</dbReference>
<evidence type="ECO:0000259" key="7">
    <source>
        <dbReference type="Pfam" id="PF02601"/>
    </source>
</evidence>
<dbReference type="Pfam" id="PF02601">
    <property type="entry name" value="Exonuc_VII_L"/>
    <property type="match status" value="1"/>
</dbReference>
<comment type="similarity">
    <text evidence="5 6">Belongs to the XseA family.</text>
</comment>
<dbReference type="CDD" id="cd04489">
    <property type="entry name" value="ExoVII_LU_OBF"/>
    <property type="match status" value="1"/>
</dbReference>
<dbReference type="InterPro" id="IPR025824">
    <property type="entry name" value="OB-fold_nuc-bd_dom"/>
</dbReference>
<dbReference type="GO" id="GO:0006308">
    <property type="term" value="P:DNA catabolic process"/>
    <property type="evidence" value="ECO:0007669"/>
    <property type="project" value="UniProtKB-UniRule"/>
</dbReference>
<dbReference type="GO" id="GO:0005737">
    <property type="term" value="C:cytoplasm"/>
    <property type="evidence" value="ECO:0007669"/>
    <property type="project" value="UniProtKB-SubCell"/>
</dbReference>
<comment type="caution">
    <text evidence="9">The sequence shown here is derived from an EMBL/GenBank/DDBJ whole genome shotgun (WGS) entry which is preliminary data.</text>
</comment>